<dbReference type="GO" id="GO:0008408">
    <property type="term" value="F:3'-5' exonuclease activity"/>
    <property type="evidence" value="ECO:0007669"/>
    <property type="project" value="InterPro"/>
</dbReference>
<reference evidence="7 8" key="1">
    <citation type="submission" date="2020-08" db="EMBL/GenBank/DDBJ databases">
        <title>Sequencing the genomes of 1000 actinobacteria strains.</title>
        <authorList>
            <person name="Klenk H.-P."/>
        </authorList>
    </citation>
    <scope>NUCLEOTIDE SEQUENCE [LARGE SCALE GENOMIC DNA]</scope>
    <source>
        <strain evidence="7 8">DSM 21065</strain>
    </source>
</reference>
<evidence type="ECO:0000313" key="8">
    <source>
        <dbReference type="Proteomes" id="UP000561726"/>
    </source>
</evidence>
<dbReference type="InterPro" id="IPR004805">
    <property type="entry name" value="DnaE2/DnaE/PolC"/>
</dbReference>
<dbReference type="EC" id="2.7.7.7" evidence="7"/>
<comment type="caution">
    <text evidence="7">The sequence shown here is derived from an EMBL/GenBank/DDBJ whole genome shotgun (WGS) entry which is preliminary data.</text>
</comment>
<feature type="region of interest" description="Disordered" evidence="4">
    <location>
        <begin position="395"/>
        <end position="425"/>
    </location>
</feature>
<dbReference type="GO" id="GO:0006281">
    <property type="term" value="P:DNA repair"/>
    <property type="evidence" value="ECO:0007669"/>
    <property type="project" value="UniProtKB-KW"/>
</dbReference>
<evidence type="ECO:0000259" key="5">
    <source>
        <dbReference type="Pfam" id="PF02811"/>
    </source>
</evidence>
<feature type="compositionally biased region" description="Low complexity" evidence="4">
    <location>
        <begin position="399"/>
        <end position="410"/>
    </location>
</feature>
<dbReference type="GO" id="GO:0003887">
    <property type="term" value="F:DNA-directed DNA polymerase activity"/>
    <property type="evidence" value="ECO:0007669"/>
    <property type="project" value="UniProtKB-EC"/>
</dbReference>
<evidence type="ECO:0000256" key="4">
    <source>
        <dbReference type="SAM" id="MobiDB-lite"/>
    </source>
</evidence>
<feature type="compositionally biased region" description="Polar residues" evidence="4">
    <location>
        <begin position="416"/>
        <end position="425"/>
    </location>
</feature>
<evidence type="ECO:0000259" key="6">
    <source>
        <dbReference type="Pfam" id="PF07733"/>
    </source>
</evidence>
<name>A0A7W8ZWT7_9MICO</name>
<dbReference type="InterPro" id="IPR004013">
    <property type="entry name" value="PHP_dom"/>
</dbReference>
<gene>
    <name evidence="7" type="ORF">BJ997_002237</name>
</gene>
<feature type="domain" description="PHP" evidence="5">
    <location>
        <begin position="4"/>
        <end position="149"/>
    </location>
</feature>
<dbReference type="GO" id="GO:0006260">
    <property type="term" value="P:DNA replication"/>
    <property type="evidence" value="ECO:0007669"/>
    <property type="project" value="InterPro"/>
</dbReference>
<accession>A0A7W8ZWT7</accession>
<keyword evidence="7" id="KW-0548">Nucleotidyltransferase</keyword>
<dbReference type="Pfam" id="PF02811">
    <property type="entry name" value="PHP"/>
    <property type="match status" value="1"/>
</dbReference>
<evidence type="ECO:0000256" key="3">
    <source>
        <dbReference type="ARBA" id="ARBA00023204"/>
    </source>
</evidence>
<proteinExistence type="predicted"/>
<dbReference type="AlphaFoldDB" id="A0A7W8ZWT7"/>
<evidence type="ECO:0000256" key="1">
    <source>
        <dbReference type="ARBA" id="ARBA00022490"/>
    </source>
</evidence>
<dbReference type="InterPro" id="IPR011708">
    <property type="entry name" value="DNA_pol3_alpha_NTPase_dom"/>
</dbReference>
<evidence type="ECO:0000313" key="7">
    <source>
        <dbReference type="EMBL" id="MBB5641689.1"/>
    </source>
</evidence>
<dbReference type="PANTHER" id="PTHR32294">
    <property type="entry name" value="DNA POLYMERASE III SUBUNIT ALPHA"/>
    <property type="match status" value="1"/>
</dbReference>
<organism evidence="7 8">
    <name type="scientific">Cryobacterium roopkundense</name>
    <dbReference type="NCBI Taxonomy" id="1001240"/>
    <lineage>
        <taxon>Bacteria</taxon>
        <taxon>Bacillati</taxon>
        <taxon>Actinomycetota</taxon>
        <taxon>Actinomycetes</taxon>
        <taxon>Micrococcales</taxon>
        <taxon>Microbacteriaceae</taxon>
        <taxon>Cryobacterium</taxon>
    </lineage>
</organism>
<dbReference type="PANTHER" id="PTHR32294:SF4">
    <property type="entry name" value="ERROR-PRONE DNA POLYMERASE"/>
    <property type="match status" value="1"/>
</dbReference>
<sequence>MPVALVAQGAAAGSDFLALTNTDGLYDAVKHVRACPSAGIRPGPGADLAVHDDEHRPLGRVTVLARAGHGRGYAALCRAVSSAHQTGRMPSIDRRQLATWAEGHTLTVLLCPLSDVPLAVERRDSLDATAALGAWLRVMPIGSVTLEVACHLAPTGQRGSVAAATRMLGLSEDTGTTAILSNAVRYGEPEDAATADLADATRLLRALAQLTEPQANGQAWLKDSVHMRRVARMVVDAGARNPGALDLLFRTTQELADRCALDPAEDLGLGTPRMPEASIIDVVGDPVAELWRRALAPSSARHRRPLRRHHPHRRRPTELAHKMETVEHLAFAAYFLTVARVTYLIRGMGVRVQARGSGVGSALKYALRTSSVEPIENGLIWERFLSPERQTLPDIDLLTSSSPGATTSTAKCSRLSAPTASRSCR</sequence>
<dbReference type="Pfam" id="PF07733">
    <property type="entry name" value="DNA_pol3_alpha"/>
    <property type="match status" value="1"/>
</dbReference>
<keyword evidence="2" id="KW-0227">DNA damage</keyword>
<feature type="domain" description="Bacterial DNA polymerase III alpha subunit NTPase" evidence="6">
    <location>
        <begin position="315"/>
        <end position="397"/>
    </location>
</feature>
<keyword evidence="3" id="KW-0234">DNA repair</keyword>
<evidence type="ECO:0000256" key="2">
    <source>
        <dbReference type="ARBA" id="ARBA00022763"/>
    </source>
</evidence>
<protein>
    <submittedName>
        <fullName evidence="7">Error-prone DNA polymerase</fullName>
        <ecNumber evidence="7">2.7.7.7</ecNumber>
    </submittedName>
</protein>
<dbReference type="Proteomes" id="UP000561726">
    <property type="component" value="Unassembled WGS sequence"/>
</dbReference>
<dbReference type="Gene3D" id="3.20.20.140">
    <property type="entry name" value="Metal-dependent hydrolases"/>
    <property type="match status" value="1"/>
</dbReference>
<keyword evidence="1" id="KW-0963">Cytoplasm</keyword>
<keyword evidence="7" id="KW-0808">Transferase</keyword>
<dbReference type="EMBL" id="JACHBQ010000001">
    <property type="protein sequence ID" value="MBB5641689.1"/>
    <property type="molecule type" value="Genomic_DNA"/>
</dbReference>